<evidence type="ECO:0000313" key="3">
    <source>
        <dbReference type="EMBL" id="PFH45628.1"/>
    </source>
</evidence>
<gene>
    <name evidence="3" type="ORF">AMATHDRAFT_8892</name>
</gene>
<evidence type="ECO:0000313" key="4">
    <source>
        <dbReference type="Proteomes" id="UP000242287"/>
    </source>
</evidence>
<dbReference type="EMBL" id="KZ302325">
    <property type="protein sequence ID" value="PFH45628.1"/>
    <property type="molecule type" value="Genomic_DNA"/>
</dbReference>
<keyword evidence="1" id="KW-0472">Membrane</keyword>
<keyword evidence="4" id="KW-1185">Reference proteome</keyword>
<accession>A0A2A9N7S2</accession>
<dbReference type="Proteomes" id="UP000242287">
    <property type="component" value="Unassembled WGS sequence"/>
</dbReference>
<feature type="signal peptide" evidence="2">
    <location>
        <begin position="1"/>
        <end position="20"/>
    </location>
</feature>
<keyword evidence="2" id="KW-0732">Signal</keyword>
<name>A0A2A9N7S2_9AGAR</name>
<proteinExistence type="predicted"/>
<evidence type="ECO:0000256" key="1">
    <source>
        <dbReference type="SAM" id="Phobius"/>
    </source>
</evidence>
<organism evidence="3 4">
    <name type="scientific">Amanita thiersii Skay4041</name>
    <dbReference type="NCBI Taxonomy" id="703135"/>
    <lineage>
        <taxon>Eukaryota</taxon>
        <taxon>Fungi</taxon>
        <taxon>Dikarya</taxon>
        <taxon>Basidiomycota</taxon>
        <taxon>Agaricomycotina</taxon>
        <taxon>Agaricomycetes</taxon>
        <taxon>Agaricomycetidae</taxon>
        <taxon>Agaricales</taxon>
        <taxon>Pluteineae</taxon>
        <taxon>Amanitaceae</taxon>
        <taxon>Amanita</taxon>
    </lineage>
</organism>
<sequence>MSSPASSLFLLYSGILLLFALNNTFPTQWPPLQPPTFDLPNTIITLVALSIPFLVALFQTNNEQIDPPPTPDLAELLVMWRHPIWAFRRLKANEALSLQHQNNGDTNPQAPDVNPDHGNATNQWLEQQLQSLHQEVTTLNAMTTRLAPPPIIPVPPASPQPLPPASPQSLPLLSPHYHPFQAWDDDHIIWENLEWKEDKYCGQVYCYAITGPDHAHCFVGIS</sequence>
<keyword evidence="1" id="KW-1133">Transmembrane helix</keyword>
<dbReference type="AlphaFoldDB" id="A0A2A9N7S2"/>
<feature type="chain" id="PRO_5012857626" evidence="2">
    <location>
        <begin position="21"/>
        <end position="222"/>
    </location>
</feature>
<keyword evidence="1" id="KW-0812">Transmembrane</keyword>
<protein>
    <submittedName>
        <fullName evidence="3">Uncharacterized protein</fullName>
    </submittedName>
</protein>
<reference evidence="3 4" key="1">
    <citation type="submission" date="2014-02" db="EMBL/GenBank/DDBJ databases">
        <title>Transposable element dynamics among asymbiotic and ectomycorrhizal Amanita fungi.</title>
        <authorList>
            <consortium name="DOE Joint Genome Institute"/>
            <person name="Hess J."/>
            <person name="Skrede I."/>
            <person name="Wolfe B."/>
            <person name="LaButti K."/>
            <person name="Ohm R.A."/>
            <person name="Grigoriev I.V."/>
            <person name="Pringle A."/>
        </authorList>
    </citation>
    <scope>NUCLEOTIDE SEQUENCE [LARGE SCALE GENOMIC DNA]</scope>
    <source>
        <strain evidence="3 4">SKay4041</strain>
    </source>
</reference>
<feature type="transmembrane region" description="Helical" evidence="1">
    <location>
        <begin position="42"/>
        <end position="58"/>
    </location>
</feature>
<evidence type="ECO:0000256" key="2">
    <source>
        <dbReference type="SAM" id="SignalP"/>
    </source>
</evidence>